<sequence length="285" mass="30834">MSSLVKCPVLVGNCSERLCSGNRSSWISGWSGSLEPCHFGAPNDALRASACSPLGNQWQRQYKRASRHAKKNGRRGGEEGGGGDGRGGWQNGAALPSPAALEVRGRPRGEAATELLVAGSRGRHFISREGRDTTLEPEREVVGTRSLDPPSAVDDSGIFRVAENPIADDAPSLRGRYCRLPLQRRLAPKSENRTARRVHGGCRDRHREDWEPSSSPRSGYPLPPTRGGRRTVDESCWGPLGVPPYPMSDGVVCLYPEETQGLQVDIEATTGGARAGLVWIRPSHI</sequence>
<evidence type="ECO:0000313" key="2">
    <source>
        <dbReference type="EMBL" id="KAJ1202506.1"/>
    </source>
</evidence>
<feature type="compositionally biased region" description="Basic and acidic residues" evidence="1">
    <location>
        <begin position="201"/>
        <end position="210"/>
    </location>
</feature>
<evidence type="ECO:0000313" key="3">
    <source>
        <dbReference type="Proteomes" id="UP001066276"/>
    </source>
</evidence>
<feature type="compositionally biased region" description="Basic and acidic residues" evidence="1">
    <location>
        <begin position="128"/>
        <end position="142"/>
    </location>
</feature>
<accession>A0AAV7VNT3</accession>
<evidence type="ECO:0000256" key="1">
    <source>
        <dbReference type="SAM" id="MobiDB-lite"/>
    </source>
</evidence>
<reference evidence="2" key="1">
    <citation type="journal article" date="2022" name="bioRxiv">
        <title>Sequencing and chromosome-scale assembly of the giantPleurodeles waltlgenome.</title>
        <authorList>
            <person name="Brown T."/>
            <person name="Elewa A."/>
            <person name="Iarovenko S."/>
            <person name="Subramanian E."/>
            <person name="Araus A.J."/>
            <person name="Petzold A."/>
            <person name="Susuki M."/>
            <person name="Suzuki K.-i.T."/>
            <person name="Hayashi T."/>
            <person name="Toyoda A."/>
            <person name="Oliveira C."/>
            <person name="Osipova E."/>
            <person name="Leigh N.D."/>
            <person name="Simon A."/>
            <person name="Yun M.H."/>
        </authorList>
    </citation>
    <scope>NUCLEOTIDE SEQUENCE</scope>
    <source>
        <strain evidence="2">20211129_DDA</strain>
        <tissue evidence="2">Liver</tissue>
    </source>
</reference>
<comment type="caution">
    <text evidence="2">The sequence shown here is derived from an EMBL/GenBank/DDBJ whole genome shotgun (WGS) entry which is preliminary data.</text>
</comment>
<dbReference type="AlphaFoldDB" id="A0AAV7VNT3"/>
<feature type="region of interest" description="Disordered" evidence="1">
    <location>
        <begin position="59"/>
        <end position="94"/>
    </location>
</feature>
<protein>
    <submittedName>
        <fullName evidence="2">Uncharacterized protein</fullName>
    </submittedName>
</protein>
<organism evidence="2 3">
    <name type="scientific">Pleurodeles waltl</name>
    <name type="common">Iberian ribbed newt</name>
    <dbReference type="NCBI Taxonomy" id="8319"/>
    <lineage>
        <taxon>Eukaryota</taxon>
        <taxon>Metazoa</taxon>
        <taxon>Chordata</taxon>
        <taxon>Craniata</taxon>
        <taxon>Vertebrata</taxon>
        <taxon>Euteleostomi</taxon>
        <taxon>Amphibia</taxon>
        <taxon>Batrachia</taxon>
        <taxon>Caudata</taxon>
        <taxon>Salamandroidea</taxon>
        <taxon>Salamandridae</taxon>
        <taxon>Pleurodelinae</taxon>
        <taxon>Pleurodeles</taxon>
    </lineage>
</organism>
<name>A0AAV7VNT3_PLEWA</name>
<dbReference type="EMBL" id="JANPWB010000003">
    <property type="protein sequence ID" value="KAJ1202506.1"/>
    <property type="molecule type" value="Genomic_DNA"/>
</dbReference>
<proteinExistence type="predicted"/>
<feature type="region of interest" description="Disordered" evidence="1">
    <location>
        <begin position="128"/>
        <end position="149"/>
    </location>
</feature>
<feature type="region of interest" description="Disordered" evidence="1">
    <location>
        <begin position="189"/>
        <end position="231"/>
    </location>
</feature>
<dbReference type="Proteomes" id="UP001066276">
    <property type="component" value="Chromosome 2_1"/>
</dbReference>
<feature type="compositionally biased region" description="Gly residues" evidence="1">
    <location>
        <begin position="79"/>
        <end position="90"/>
    </location>
</feature>
<feature type="compositionally biased region" description="Basic residues" evidence="1">
    <location>
        <begin position="61"/>
        <end position="74"/>
    </location>
</feature>
<keyword evidence="3" id="KW-1185">Reference proteome</keyword>
<gene>
    <name evidence="2" type="ORF">NDU88_006305</name>
</gene>